<sequence length="106" mass="12007">MAKSHYFDIVSPEFHANRFPTLDRMRAEGPVVRIQLPIVGQTWLAVTHGSCAMLMKDLRATLTQARIVRVLPRTISLLALNMMGHDDPQHRRTCVASLSQRSSARR</sequence>
<keyword evidence="1" id="KW-0614">Plasmid</keyword>
<dbReference type="EMBL" id="CP104972">
    <property type="protein sequence ID" value="UXN58563.1"/>
    <property type="molecule type" value="Genomic_DNA"/>
</dbReference>
<proteinExistence type="predicted"/>
<gene>
    <name evidence="1" type="ORF">N8E88_11135</name>
</gene>
<dbReference type="Proteomes" id="UP001061991">
    <property type="component" value="Plasmid p_unnamed1"/>
</dbReference>
<keyword evidence="2" id="KW-1185">Reference proteome</keyword>
<evidence type="ECO:0000313" key="2">
    <source>
        <dbReference type="Proteomes" id="UP001061991"/>
    </source>
</evidence>
<reference evidence="1" key="1">
    <citation type="submission" date="2022-09" db="EMBL/GenBank/DDBJ databases">
        <title>Interaction between co-microsymbionts with complementary sets of symbiotic genes in legume-rhizobium systems.</title>
        <authorList>
            <person name="Safronova V."/>
            <person name="Sazanova A."/>
            <person name="Afonin A."/>
            <person name="Chirak E."/>
        </authorList>
    </citation>
    <scope>NUCLEOTIDE SEQUENCE</scope>
    <source>
        <strain evidence="1">A18/3m</strain>
    </source>
</reference>
<organism evidence="1 2">
    <name type="scientific">Phyllobacterium zundukense</name>
    <dbReference type="NCBI Taxonomy" id="1867719"/>
    <lineage>
        <taxon>Bacteria</taxon>
        <taxon>Pseudomonadati</taxon>
        <taxon>Pseudomonadota</taxon>
        <taxon>Alphaproteobacteria</taxon>
        <taxon>Hyphomicrobiales</taxon>
        <taxon>Phyllobacteriaceae</taxon>
        <taxon>Phyllobacterium</taxon>
    </lineage>
</organism>
<accession>A0ACD4CYN1</accession>
<evidence type="ECO:0000313" key="1">
    <source>
        <dbReference type="EMBL" id="UXN58563.1"/>
    </source>
</evidence>
<protein>
    <submittedName>
        <fullName evidence="1">Cytochrome P450</fullName>
    </submittedName>
</protein>
<geneLocation type="plasmid" evidence="1 2">
    <name>p_unnamed1</name>
</geneLocation>
<name>A0ACD4CYN1_9HYPH</name>